<feature type="binding site" evidence="3">
    <location>
        <begin position="88"/>
        <end position="90"/>
    </location>
    <ligand>
        <name>acetyl-CoA</name>
        <dbReference type="ChEBI" id="CHEBI:57288"/>
        <label>1</label>
    </ligand>
</feature>
<comment type="subunit">
    <text evidence="3">Monomer.</text>
</comment>
<dbReference type="Proteomes" id="UP000683575">
    <property type="component" value="Chromosome"/>
</dbReference>
<name>A0A975Y042_9ACTN</name>
<feature type="binding site" evidence="3">
    <location>
        <position position="45"/>
    </location>
    <ligand>
        <name>1D-myo-inositol 2-(L-cysteinylamino)-2-deoxy-alpha-D-glucopyranoside</name>
        <dbReference type="ChEBI" id="CHEBI:58887"/>
    </ligand>
</feature>
<feature type="binding site" evidence="3">
    <location>
        <position position="187"/>
    </location>
    <ligand>
        <name>1D-myo-inositol 2-(L-cysteinylamino)-2-deoxy-alpha-D-glucopyranoside</name>
        <dbReference type="ChEBI" id="CHEBI:58887"/>
    </ligand>
</feature>
<feature type="binding site" evidence="3">
    <location>
        <position position="237"/>
    </location>
    <ligand>
        <name>1D-myo-inositol 2-(L-cysteinylamino)-2-deoxy-alpha-D-glucopyranoside</name>
        <dbReference type="ChEBI" id="CHEBI:58887"/>
    </ligand>
</feature>
<comment type="catalytic activity">
    <reaction evidence="3">
        <text>1D-myo-inositol 2-(L-cysteinylamino)-2-deoxy-alpha-D-glucopyranoside + acetyl-CoA = mycothiol + CoA + H(+)</text>
        <dbReference type="Rhea" id="RHEA:26172"/>
        <dbReference type="ChEBI" id="CHEBI:15378"/>
        <dbReference type="ChEBI" id="CHEBI:16768"/>
        <dbReference type="ChEBI" id="CHEBI:57287"/>
        <dbReference type="ChEBI" id="CHEBI:57288"/>
        <dbReference type="ChEBI" id="CHEBI:58887"/>
        <dbReference type="EC" id="2.3.1.189"/>
    </reaction>
</comment>
<feature type="binding site" evidence="3">
    <location>
        <begin position="248"/>
        <end position="254"/>
    </location>
    <ligand>
        <name>acetyl-CoA</name>
        <dbReference type="ChEBI" id="CHEBI:57288"/>
        <label>2</label>
    </ligand>
</feature>
<keyword evidence="2 3" id="KW-0012">Acyltransferase</keyword>
<dbReference type="EMBL" id="CP077062">
    <property type="protein sequence ID" value="QWZ08078.1"/>
    <property type="molecule type" value="Genomic_DNA"/>
</dbReference>
<keyword evidence="6" id="KW-1185">Reference proteome</keyword>
<dbReference type="PIRSF" id="PIRSF021524">
    <property type="entry name" value="MSH_acetyltransferase"/>
    <property type="match status" value="1"/>
</dbReference>
<comment type="similarity">
    <text evidence="3">Belongs to the acetyltransferase family. MshD subfamily.</text>
</comment>
<reference evidence="5" key="1">
    <citation type="submission" date="2021-06" db="EMBL/GenBank/DDBJ databases">
        <title>Complete genome sequence of Nocardioides sp. G188.</title>
        <authorList>
            <person name="Im W.-T."/>
        </authorList>
    </citation>
    <scope>NUCLEOTIDE SEQUENCE</scope>
    <source>
        <strain evidence="5">G188</strain>
    </source>
</reference>
<dbReference type="Pfam" id="PF00583">
    <property type="entry name" value="Acetyltransf_1"/>
    <property type="match status" value="1"/>
</dbReference>
<dbReference type="InterPro" id="IPR050832">
    <property type="entry name" value="Bact_Acetyltransf"/>
</dbReference>
<keyword evidence="3" id="KW-0677">Repeat</keyword>
<gene>
    <name evidence="3 5" type="primary">mshD</name>
    <name evidence="5" type="ORF">KRR39_22520</name>
</gene>
<protein>
    <recommendedName>
        <fullName evidence="3">Mycothiol acetyltransferase</fullName>
        <shortName evidence="3">MSH acetyltransferase</shortName>
        <ecNumber evidence="3">2.3.1.189</ecNumber>
    </recommendedName>
    <alternativeName>
        <fullName evidence="3">Mycothiol synthase</fullName>
    </alternativeName>
</protein>
<evidence type="ECO:0000313" key="5">
    <source>
        <dbReference type="EMBL" id="QWZ08078.1"/>
    </source>
</evidence>
<dbReference type="HAMAP" id="MF_01698">
    <property type="entry name" value="MshD"/>
    <property type="match status" value="1"/>
</dbReference>
<proteinExistence type="inferred from homology"/>
<dbReference type="CDD" id="cd04301">
    <property type="entry name" value="NAT_SF"/>
    <property type="match status" value="1"/>
</dbReference>
<dbReference type="PROSITE" id="PS51186">
    <property type="entry name" value="GNAT"/>
    <property type="match status" value="1"/>
</dbReference>
<organism evidence="5 6">
    <name type="scientific">Nocardioides panacis</name>
    <dbReference type="NCBI Taxonomy" id="2849501"/>
    <lineage>
        <taxon>Bacteria</taxon>
        <taxon>Bacillati</taxon>
        <taxon>Actinomycetota</taxon>
        <taxon>Actinomycetes</taxon>
        <taxon>Propionibacteriales</taxon>
        <taxon>Nocardioidaceae</taxon>
        <taxon>Nocardioides</taxon>
    </lineage>
</organism>
<evidence type="ECO:0000313" key="6">
    <source>
        <dbReference type="Proteomes" id="UP000683575"/>
    </source>
</evidence>
<dbReference type="NCBIfam" id="TIGR03448">
    <property type="entry name" value="mycothiol_MshD"/>
    <property type="match status" value="1"/>
</dbReference>
<feature type="binding site" evidence="3">
    <location>
        <begin position="241"/>
        <end position="243"/>
    </location>
    <ligand>
        <name>acetyl-CoA</name>
        <dbReference type="ChEBI" id="CHEBI:57288"/>
        <label>2</label>
    </ligand>
</feature>
<dbReference type="KEGG" id="nps:KRR39_22520"/>
<evidence type="ECO:0000259" key="4">
    <source>
        <dbReference type="PROSITE" id="PS51186"/>
    </source>
</evidence>
<dbReference type="RefSeq" id="WP_216939587.1">
    <property type="nucleotide sequence ID" value="NZ_CP077062.1"/>
</dbReference>
<dbReference type="AlphaFoldDB" id="A0A975Y042"/>
<evidence type="ECO:0000256" key="2">
    <source>
        <dbReference type="ARBA" id="ARBA00023315"/>
    </source>
</evidence>
<comment type="function">
    <text evidence="3">Catalyzes the transfer of acetyl from acetyl-CoA to desacetylmycothiol (Cys-GlcN-Ins) to form mycothiol.</text>
</comment>
<evidence type="ECO:0000256" key="3">
    <source>
        <dbReference type="HAMAP-Rule" id="MF_01698"/>
    </source>
</evidence>
<dbReference type="InterPro" id="IPR017813">
    <property type="entry name" value="Mycothiol_AcTrfase"/>
</dbReference>
<dbReference type="InterPro" id="IPR000182">
    <property type="entry name" value="GNAT_dom"/>
</dbReference>
<sequence length="306" mass="31911">MTPASTVLRVARSDFRWDNPAGPAAEVRRLVDAATAADGSAPLDEAALLALRHRGLEGSALWLAAPADGPGDAPALGLAWLHDEALDLVVAPTARGTGLGAALAAAAVPGTGRLTAWSHGNHPAAAALAPRFGLARVRDLWVMRRPLSGLPDLGAPADGIDVRAFRVGADEEAFLAVNAAAFAHHPEQGRMTRADLDDRIAEPWFDPAGFLLAWRGDDLLGFHWTKVHAEGAPPFGEVYVVGIAPDAQGGGLGKHLTLAGLHHLAGRGPGEVILYVEADNAPAVAVYERLGFTHAAADTHVMYARD</sequence>
<comment type="caution">
    <text evidence="3">Lacks conserved residue(s) required for the propagation of feature annotation.</text>
</comment>
<dbReference type="GO" id="GO:0035447">
    <property type="term" value="F:mycothiol synthase activity"/>
    <property type="evidence" value="ECO:0007669"/>
    <property type="project" value="UniProtKB-UniRule"/>
</dbReference>
<accession>A0A975Y042</accession>
<evidence type="ECO:0000256" key="1">
    <source>
        <dbReference type="ARBA" id="ARBA00022679"/>
    </source>
</evidence>
<feature type="domain" description="N-acetyltransferase" evidence="4">
    <location>
        <begin position="160"/>
        <end position="306"/>
    </location>
</feature>
<keyword evidence="1 3" id="KW-0808">Transferase</keyword>
<dbReference type="EC" id="2.3.1.189" evidence="3"/>
<dbReference type="PANTHER" id="PTHR43877">
    <property type="entry name" value="AMINOALKYLPHOSPHONATE N-ACETYLTRANSFERASE-RELATED-RELATED"/>
    <property type="match status" value="1"/>
</dbReference>
<dbReference type="GO" id="GO:0010125">
    <property type="term" value="P:mycothiol biosynthetic process"/>
    <property type="evidence" value="ECO:0007669"/>
    <property type="project" value="UniProtKB-UniRule"/>
</dbReference>
<feature type="binding site" evidence="3">
    <location>
        <position position="275"/>
    </location>
    <ligand>
        <name>1D-myo-inositol 2-(L-cysteinylamino)-2-deoxy-alpha-D-glucopyranoside</name>
        <dbReference type="ChEBI" id="CHEBI:58887"/>
    </ligand>
</feature>
<feature type="binding site" evidence="3">
    <location>
        <position position="226"/>
    </location>
    <ligand>
        <name>1D-myo-inositol 2-(L-cysteinylamino)-2-deoxy-alpha-D-glucopyranoside</name>
        <dbReference type="ChEBI" id="CHEBI:58887"/>
    </ligand>
</feature>